<dbReference type="Proteomes" id="UP000050792">
    <property type="component" value="Unassembled WGS sequence"/>
</dbReference>
<keyword evidence="1" id="KW-1185">Reference proteome</keyword>
<organism evidence="1 2">
    <name type="scientific">Schistosoma rodhaini</name>
    <dbReference type="NCBI Taxonomy" id="6188"/>
    <lineage>
        <taxon>Eukaryota</taxon>
        <taxon>Metazoa</taxon>
        <taxon>Spiralia</taxon>
        <taxon>Lophotrochozoa</taxon>
        <taxon>Platyhelminthes</taxon>
        <taxon>Trematoda</taxon>
        <taxon>Digenea</taxon>
        <taxon>Strigeidida</taxon>
        <taxon>Schistosomatoidea</taxon>
        <taxon>Schistosomatidae</taxon>
        <taxon>Schistosoma</taxon>
    </lineage>
</organism>
<dbReference type="PANTHER" id="PTHR36978:SF4">
    <property type="entry name" value="P-LOOP CONTAINING NUCLEOSIDE TRIPHOSPHATE HYDROLASE PROTEIN"/>
    <property type="match status" value="1"/>
</dbReference>
<evidence type="ECO:0000313" key="2">
    <source>
        <dbReference type="WBParaSite" id="SRDH1_44430.1"/>
    </source>
</evidence>
<accession>A0AA85FBZ4</accession>
<evidence type="ECO:0008006" key="3">
    <source>
        <dbReference type="Google" id="ProtNLM"/>
    </source>
</evidence>
<dbReference type="SUPFAM" id="SSF52540">
    <property type="entry name" value="P-loop containing nucleoside triphosphate hydrolases"/>
    <property type="match status" value="1"/>
</dbReference>
<dbReference type="PANTHER" id="PTHR36978">
    <property type="entry name" value="P-LOOP CONTAINING NUCLEOTIDE TRIPHOSPHATE HYDROLASE"/>
    <property type="match status" value="1"/>
</dbReference>
<reference evidence="1" key="1">
    <citation type="submission" date="2022-06" db="EMBL/GenBank/DDBJ databases">
        <authorList>
            <person name="Berger JAMES D."/>
            <person name="Berger JAMES D."/>
        </authorList>
    </citation>
    <scope>NUCLEOTIDE SEQUENCE [LARGE SCALE GENOMIC DNA]</scope>
</reference>
<dbReference type="Gene3D" id="3.40.50.300">
    <property type="entry name" value="P-loop containing nucleotide triphosphate hydrolases"/>
    <property type="match status" value="1"/>
</dbReference>
<evidence type="ECO:0000313" key="1">
    <source>
        <dbReference type="Proteomes" id="UP000050792"/>
    </source>
</evidence>
<reference evidence="2" key="2">
    <citation type="submission" date="2023-11" db="UniProtKB">
        <authorList>
            <consortium name="WormBaseParasite"/>
        </authorList>
    </citation>
    <scope>IDENTIFICATION</scope>
</reference>
<dbReference type="Pfam" id="PF17784">
    <property type="entry name" value="Sulfotransfer_4"/>
    <property type="match status" value="1"/>
</dbReference>
<dbReference type="WBParaSite" id="SRDH1_44430.1">
    <property type="protein sequence ID" value="SRDH1_44430.1"/>
    <property type="gene ID" value="SRDH1_44430"/>
</dbReference>
<protein>
    <recommendedName>
        <fullName evidence="3">Sulfotransferase domain-containing protein</fullName>
    </recommendedName>
</protein>
<dbReference type="InterPro" id="IPR027417">
    <property type="entry name" value="P-loop_NTPase"/>
</dbReference>
<dbReference type="AlphaFoldDB" id="A0AA85FBZ4"/>
<proteinExistence type="predicted"/>
<dbReference type="InterPro" id="IPR040632">
    <property type="entry name" value="Sulfotransfer_4"/>
</dbReference>
<sequence>MNVLQLPLMNEKEIQTDDENIHNQLVNLINSMLFHQRWLNKKGKVNTLRNLLKNSCYISMFNKLLLTMIETPKTLLLQSFTLLSSSSSSSSAAAAAAAATASSSSSSSAAAAAATASSSSISNDLFIIGAGQMRTGTTSLKFALQLLYNQSCYHMYDIIYHYQESHIQKWLNLFNMNKNFINIEKIYWNDIFNECRFAVDYPTCVFYKELMKIYPNAKKGCFLRDGAADPTLNSHSLPGFGTNSNFRRAIGSLCSSTRGSRRNYGLDWSSKLRYIEAYKDEDRRDENIWPEHSSHLRTYPKLKCHGMSPEWSIYTNGYTTGKKCLFDGIHQRSIYCTSEYILHDGFTHKRRI</sequence>
<name>A0AA85FBZ4_9TREM</name>